<organism evidence="1 2">
    <name type="scientific">Thioclava litoralis</name>
    <dbReference type="NCBI Taxonomy" id="3076557"/>
    <lineage>
        <taxon>Bacteria</taxon>
        <taxon>Pseudomonadati</taxon>
        <taxon>Pseudomonadota</taxon>
        <taxon>Alphaproteobacteria</taxon>
        <taxon>Rhodobacterales</taxon>
        <taxon>Paracoccaceae</taxon>
        <taxon>Thioclava</taxon>
    </lineage>
</organism>
<keyword evidence="2" id="KW-1185">Reference proteome</keyword>
<keyword evidence="1" id="KW-0614">Plasmid</keyword>
<accession>A0ABZ1E328</accession>
<name>A0ABZ1E328_9RHOB</name>
<dbReference type="EMBL" id="CP135444">
    <property type="protein sequence ID" value="WRY35447.1"/>
    <property type="molecule type" value="Genomic_DNA"/>
</dbReference>
<evidence type="ECO:0000313" key="1">
    <source>
        <dbReference type="EMBL" id="WRY35447.1"/>
    </source>
</evidence>
<protein>
    <submittedName>
        <fullName evidence="1">DUF1036 domain-containing protein</fullName>
    </submittedName>
</protein>
<dbReference type="InterPro" id="IPR009380">
    <property type="entry name" value="DUF1036"/>
</dbReference>
<dbReference type="Pfam" id="PF06282">
    <property type="entry name" value="DUF1036"/>
    <property type="match status" value="1"/>
</dbReference>
<geneLocation type="plasmid" evidence="1 2">
    <name>unnamed1</name>
</geneLocation>
<gene>
    <name evidence="1" type="ORF">RPE78_14430</name>
</gene>
<reference evidence="1 2" key="1">
    <citation type="submission" date="2023-09" db="EMBL/GenBank/DDBJ databases">
        <title>Thioclava shenzhenensis sp. nov., a multidrug resistant bacteria-antagonizing species isolated from coastal seawater.</title>
        <authorList>
            <person name="Long M."/>
        </authorList>
    </citation>
    <scope>NUCLEOTIDE SEQUENCE [LARGE SCALE GENOMIC DNA]</scope>
    <source>
        <strain evidence="1 2">FTW29</strain>
        <plasmid evidence="1 2">unnamed1</plasmid>
    </source>
</reference>
<evidence type="ECO:0000313" key="2">
    <source>
        <dbReference type="Proteomes" id="UP001623290"/>
    </source>
</evidence>
<dbReference type="RefSeq" id="WP_330647219.1">
    <property type="nucleotide sequence ID" value="NZ_CP135444.1"/>
</dbReference>
<sequence>MTAAAIQQPRFRLRPCAGSWLVAGLLAGAIGGLAADRSAAQTEPAGFRLCNETLDVFSAAFGQSRDDLFETKGWWVIGPGQCAQLTDQPLQARFVYVLATDPFGKVLVEGATPMCAAPQQFDIRGESDCLARGYLEARYLEVDTKEERGFTLSVYPDAP</sequence>
<dbReference type="Proteomes" id="UP001623290">
    <property type="component" value="Plasmid unnamed1"/>
</dbReference>
<proteinExistence type="predicted"/>